<feature type="region of interest" description="Disordered" evidence="2">
    <location>
        <begin position="1"/>
        <end position="23"/>
    </location>
</feature>
<evidence type="ECO:0000313" key="3">
    <source>
        <dbReference type="EMBL" id="MBE1236150.1"/>
    </source>
</evidence>
<dbReference type="GO" id="GO:0003824">
    <property type="term" value="F:catalytic activity"/>
    <property type="evidence" value="ECO:0007669"/>
    <property type="project" value="InterPro"/>
</dbReference>
<dbReference type="EMBL" id="JACZHT010000001">
    <property type="protein sequence ID" value="MBE1236150.1"/>
    <property type="molecule type" value="Genomic_DNA"/>
</dbReference>
<keyword evidence="1" id="KW-0175">Coiled coil</keyword>
<proteinExistence type="predicted"/>
<dbReference type="Gene3D" id="1.20.5.1000">
    <property type="entry name" value="arf6 gtpase in complex with a specific effector, jip4"/>
    <property type="match status" value="1"/>
</dbReference>
<dbReference type="InterPro" id="IPR007439">
    <property type="entry name" value="Chemotax_Pase_CheZ"/>
</dbReference>
<dbReference type="AlphaFoldDB" id="A0A8J7CPW1"/>
<evidence type="ECO:0000256" key="2">
    <source>
        <dbReference type="SAM" id="MobiDB-lite"/>
    </source>
</evidence>
<dbReference type="Gene3D" id="1.10.287.500">
    <property type="entry name" value="Helix hairpin bin"/>
    <property type="match status" value="1"/>
</dbReference>
<name>A0A8J7CPW1_9PROT</name>
<keyword evidence="4" id="KW-1185">Reference proteome</keyword>
<dbReference type="SUPFAM" id="SSF75708">
    <property type="entry name" value="Chemotaxis phosphatase CheZ"/>
    <property type="match status" value="1"/>
</dbReference>
<reference evidence="3" key="1">
    <citation type="submission" date="2020-10" db="EMBL/GenBank/DDBJ databases">
        <title>Genome sequence of the unusual species of purple photosynthetic bacteria, Phaeovibrio sulfidiphilus DSM 23193, type strain.</title>
        <authorList>
            <person name="Kyndt J.A."/>
            <person name="Meyer T.E."/>
        </authorList>
    </citation>
    <scope>NUCLEOTIDE SEQUENCE</scope>
    <source>
        <strain evidence="3">DSM 23193</strain>
    </source>
</reference>
<comment type="caution">
    <text evidence="3">The sequence shown here is derived from an EMBL/GenBank/DDBJ whole genome shotgun (WGS) entry which is preliminary data.</text>
</comment>
<evidence type="ECO:0000256" key="1">
    <source>
        <dbReference type="SAM" id="Coils"/>
    </source>
</evidence>
<evidence type="ECO:0000313" key="4">
    <source>
        <dbReference type="Proteomes" id="UP000631034"/>
    </source>
</evidence>
<protein>
    <submittedName>
        <fullName evidence="3">Protein phosphatase CheZ</fullName>
    </submittedName>
</protein>
<gene>
    <name evidence="3" type="ORF">IHV25_00550</name>
</gene>
<dbReference type="Proteomes" id="UP000631034">
    <property type="component" value="Unassembled WGS sequence"/>
</dbReference>
<sequence>MAGPTSAWGEAPAGCTPLTANPDSLTAERDALRAERDALKAERDALRAERDALAAERDALKTERDALKAERASRQAEIDIILHELALLISRNEEGDRLTVAGNELRAVVSTTEDATGTILGASEILMGLLREQAGRQAAAPGAQGPAGFSAAESLVIAIMEACTFQDLTGQRIDKVVSALRFLEEHIHAMVDLFGEDALPAPQTAAVPENDESRLLNGPQDKERSISQAEIDALFG</sequence>
<dbReference type="Pfam" id="PF04344">
    <property type="entry name" value="CheZ"/>
    <property type="match status" value="1"/>
</dbReference>
<feature type="coiled-coil region" evidence="1">
    <location>
        <begin position="29"/>
        <end position="77"/>
    </location>
</feature>
<dbReference type="RefSeq" id="WP_192533030.1">
    <property type="nucleotide sequence ID" value="NZ_JACZHT010000001.1"/>
</dbReference>
<dbReference type="GO" id="GO:0050920">
    <property type="term" value="P:regulation of chemotaxis"/>
    <property type="evidence" value="ECO:0007669"/>
    <property type="project" value="InterPro"/>
</dbReference>
<dbReference type="GO" id="GO:0009288">
    <property type="term" value="C:bacterial-type flagellum"/>
    <property type="evidence" value="ECO:0007669"/>
    <property type="project" value="InterPro"/>
</dbReference>
<organism evidence="3 4">
    <name type="scientific">Phaeovibrio sulfidiphilus</name>
    <dbReference type="NCBI Taxonomy" id="1220600"/>
    <lineage>
        <taxon>Bacteria</taxon>
        <taxon>Pseudomonadati</taxon>
        <taxon>Pseudomonadota</taxon>
        <taxon>Alphaproteobacteria</taxon>
        <taxon>Rhodospirillales</taxon>
        <taxon>Rhodospirillaceae</taxon>
        <taxon>Phaeovibrio</taxon>
    </lineage>
</organism>
<accession>A0A8J7CPW1</accession>